<accession>A0ABM9AA16</accession>
<dbReference type="InterPro" id="IPR007215">
    <property type="entry name" value="Sulphur_relay_TusB/DsrH"/>
</dbReference>
<proteinExistence type="predicted"/>
<reference evidence="1" key="1">
    <citation type="submission" date="2021-11" db="EMBL/GenBank/DDBJ databases">
        <authorList>
            <person name="Rodrigo-Torres L."/>
            <person name="Arahal R. D."/>
            <person name="Lucena T."/>
        </authorList>
    </citation>
    <scope>NUCLEOTIDE SEQUENCE</scope>
    <source>
        <strain evidence="1">CECT 7928</strain>
    </source>
</reference>
<keyword evidence="2" id="KW-1185">Reference proteome</keyword>
<gene>
    <name evidence="1" type="primary">tusB</name>
    <name evidence="1" type="ORF">VMF7928_04275</name>
</gene>
<dbReference type="InterPro" id="IPR027396">
    <property type="entry name" value="DsrEFH-like"/>
</dbReference>
<dbReference type="Proteomes" id="UP000838748">
    <property type="component" value="Unassembled WGS sequence"/>
</dbReference>
<dbReference type="EMBL" id="CAKLDM010000003">
    <property type="protein sequence ID" value="CAH0542898.1"/>
    <property type="molecule type" value="Genomic_DNA"/>
</dbReference>
<dbReference type="RefSeq" id="WP_237363737.1">
    <property type="nucleotide sequence ID" value="NZ_CAKLDM010000003.1"/>
</dbReference>
<dbReference type="Pfam" id="PF04077">
    <property type="entry name" value="DsrH"/>
    <property type="match status" value="1"/>
</dbReference>
<protein>
    <submittedName>
        <fullName evidence="1">Protein TusB</fullName>
    </submittedName>
</protein>
<dbReference type="PANTHER" id="PTHR37526">
    <property type="entry name" value="PROTEIN TUSB"/>
    <property type="match status" value="1"/>
</dbReference>
<evidence type="ECO:0000313" key="1">
    <source>
        <dbReference type="EMBL" id="CAH0542898.1"/>
    </source>
</evidence>
<dbReference type="NCBIfam" id="TIGR03011">
    <property type="entry name" value="sulf_tusB_dsrH"/>
    <property type="match status" value="1"/>
</dbReference>
<comment type="caution">
    <text evidence="1">The sequence shown here is derived from an EMBL/GenBank/DDBJ whole genome shotgun (WGS) entry which is preliminary data.</text>
</comment>
<name>A0ABM9AA16_9VIBR</name>
<organism evidence="1 2">
    <name type="scientific">Vibrio marisflavi CECT 7928</name>
    <dbReference type="NCBI Taxonomy" id="634439"/>
    <lineage>
        <taxon>Bacteria</taxon>
        <taxon>Pseudomonadati</taxon>
        <taxon>Pseudomonadota</taxon>
        <taxon>Gammaproteobacteria</taxon>
        <taxon>Vibrionales</taxon>
        <taxon>Vibrionaceae</taxon>
        <taxon>Vibrio</taxon>
    </lineage>
</organism>
<dbReference type="PANTHER" id="PTHR37526:SF1">
    <property type="entry name" value="PROTEIN TUSB"/>
    <property type="match status" value="1"/>
</dbReference>
<dbReference type="SUPFAM" id="SSF75169">
    <property type="entry name" value="DsrEFH-like"/>
    <property type="match status" value="1"/>
</dbReference>
<dbReference type="Gene3D" id="3.40.1260.10">
    <property type="entry name" value="DsrEFH-like"/>
    <property type="match status" value="1"/>
</dbReference>
<evidence type="ECO:0000313" key="2">
    <source>
        <dbReference type="Proteomes" id="UP000838748"/>
    </source>
</evidence>
<sequence length="92" mass="10285">MLHIVKSLDQLKLAFEYSQEKDDILLMEDAVYAGVVSHSMSSLLLEADNLVFLLLEDVQARGLEGLVSPAYTLISYSGFVELTAENEKSMTW</sequence>